<dbReference type="GO" id="GO:0003723">
    <property type="term" value="F:RNA binding"/>
    <property type="evidence" value="ECO:0007669"/>
    <property type="project" value="UniProtKB-KW"/>
</dbReference>
<keyword evidence="1 2" id="KW-0808">Transferase</keyword>
<dbReference type="InterPro" id="IPR052191">
    <property type="entry name" value="tRNA_ntf/polyA_polymerase_I"/>
</dbReference>
<dbReference type="Pfam" id="PF01743">
    <property type="entry name" value="PolyA_pol"/>
    <property type="match status" value="1"/>
</dbReference>
<dbReference type="GO" id="GO:0016779">
    <property type="term" value="F:nucleotidyltransferase activity"/>
    <property type="evidence" value="ECO:0007669"/>
    <property type="project" value="InterPro"/>
</dbReference>
<evidence type="ECO:0000259" key="3">
    <source>
        <dbReference type="Pfam" id="PF01743"/>
    </source>
</evidence>
<feature type="non-terminal residue" evidence="4">
    <location>
        <position position="146"/>
    </location>
</feature>
<dbReference type="Proteomes" id="UP000823615">
    <property type="component" value="Unassembled WGS sequence"/>
</dbReference>
<name>A0A9D9DXU0_9SPIO</name>
<dbReference type="InterPro" id="IPR002646">
    <property type="entry name" value="PolA_pol_head_dom"/>
</dbReference>
<accession>A0A9D9DXU0</accession>
<organism evidence="4 5">
    <name type="scientific">Candidatus Ornithospirochaeta stercoripullorum</name>
    <dbReference type="NCBI Taxonomy" id="2840899"/>
    <lineage>
        <taxon>Bacteria</taxon>
        <taxon>Pseudomonadati</taxon>
        <taxon>Spirochaetota</taxon>
        <taxon>Spirochaetia</taxon>
        <taxon>Spirochaetales</taxon>
        <taxon>Spirochaetaceae</taxon>
        <taxon>Spirochaetaceae incertae sedis</taxon>
        <taxon>Candidatus Ornithospirochaeta</taxon>
    </lineage>
</organism>
<reference evidence="4" key="1">
    <citation type="submission" date="2020-10" db="EMBL/GenBank/DDBJ databases">
        <authorList>
            <person name="Gilroy R."/>
        </authorList>
    </citation>
    <scope>NUCLEOTIDE SEQUENCE</scope>
    <source>
        <strain evidence="4">7293</strain>
    </source>
</reference>
<dbReference type="SUPFAM" id="SSF81301">
    <property type="entry name" value="Nucleotidyltransferase"/>
    <property type="match status" value="1"/>
</dbReference>
<dbReference type="PANTHER" id="PTHR43051:SF1">
    <property type="entry name" value="POLYNUCLEOTIDE ADENYLYLTRANSFERASE FAMILY PROTEIN"/>
    <property type="match status" value="1"/>
</dbReference>
<gene>
    <name evidence="4" type="ORF">IAA97_03520</name>
</gene>
<dbReference type="EMBL" id="JADIMT010000045">
    <property type="protein sequence ID" value="MBO8436029.1"/>
    <property type="molecule type" value="Genomic_DNA"/>
</dbReference>
<reference evidence="4" key="2">
    <citation type="journal article" date="2021" name="PeerJ">
        <title>Extensive microbial diversity within the chicken gut microbiome revealed by metagenomics and culture.</title>
        <authorList>
            <person name="Gilroy R."/>
            <person name="Ravi A."/>
            <person name="Getino M."/>
            <person name="Pursley I."/>
            <person name="Horton D.L."/>
            <person name="Alikhan N.F."/>
            <person name="Baker D."/>
            <person name="Gharbi K."/>
            <person name="Hall N."/>
            <person name="Watson M."/>
            <person name="Adriaenssens E.M."/>
            <person name="Foster-Nyarko E."/>
            <person name="Jarju S."/>
            <person name="Secka A."/>
            <person name="Antonio M."/>
            <person name="Oren A."/>
            <person name="Chaudhuri R.R."/>
            <person name="La Ragione R."/>
            <person name="Hildebrand F."/>
            <person name="Pallen M.J."/>
        </authorList>
    </citation>
    <scope>NUCLEOTIDE SEQUENCE</scope>
    <source>
        <strain evidence="4">7293</strain>
    </source>
</reference>
<dbReference type="PANTHER" id="PTHR43051">
    <property type="entry name" value="POLYNUCLEOTIDE ADENYLYLTRANSFERASE FAMILY PROTEIN"/>
    <property type="match status" value="1"/>
</dbReference>
<evidence type="ECO:0000313" key="5">
    <source>
        <dbReference type="Proteomes" id="UP000823615"/>
    </source>
</evidence>
<evidence type="ECO:0000256" key="2">
    <source>
        <dbReference type="RuleBase" id="RU003953"/>
    </source>
</evidence>
<dbReference type="AlphaFoldDB" id="A0A9D9DXU0"/>
<keyword evidence="2" id="KW-0694">RNA-binding</keyword>
<evidence type="ECO:0000256" key="1">
    <source>
        <dbReference type="ARBA" id="ARBA00022679"/>
    </source>
</evidence>
<dbReference type="InterPro" id="IPR043519">
    <property type="entry name" value="NT_sf"/>
</dbReference>
<dbReference type="GO" id="GO:0006396">
    <property type="term" value="P:RNA processing"/>
    <property type="evidence" value="ECO:0007669"/>
    <property type="project" value="InterPro"/>
</dbReference>
<dbReference type="CDD" id="cd05398">
    <property type="entry name" value="NT_ClassII-CCAase"/>
    <property type="match status" value="1"/>
</dbReference>
<proteinExistence type="inferred from homology"/>
<protein>
    <submittedName>
        <fullName evidence="4">Poly(A) polymerase</fullName>
    </submittedName>
</protein>
<sequence length="146" mass="17017">MFIRYKNDGKGRSVPVARIYTQKEHPITNSQIDKDALWAIRKIQQAGGEAYIVGGAIRDMLLSRKPKDFDIATSLSPRQVQRLFWNARIIGRRFRIVHLFFGSKIIEVTTFRSDEENFEDGRNNVFGTIEQDAKRRDFSINSLYYN</sequence>
<comment type="similarity">
    <text evidence="2">Belongs to the tRNA nucleotidyltransferase/poly(A) polymerase family.</text>
</comment>
<comment type="caution">
    <text evidence="4">The sequence shown here is derived from an EMBL/GenBank/DDBJ whole genome shotgun (WGS) entry which is preliminary data.</text>
</comment>
<feature type="domain" description="Poly A polymerase head" evidence="3">
    <location>
        <begin position="50"/>
        <end position="146"/>
    </location>
</feature>
<dbReference type="Gene3D" id="3.30.460.10">
    <property type="entry name" value="Beta Polymerase, domain 2"/>
    <property type="match status" value="1"/>
</dbReference>
<evidence type="ECO:0000313" key="4">
    <source>
        <dbReference type="EMBL" id="MBO8436029.1"/>
    </source>
</evidence>